<keyword evidence="3" id="KW-1185">Reference proteome</keyword>
<organism evidence="4">
    <name type="scientific">Rodentolepis nana</name>
    <name type="common">Dwarf tapeworm</name>
    <name type="synonym">Hymenolepis nana</name>
    <dbReference type="NCBI Taxonomy" id="102285"/>
    <lineage>
        <taxon>Eukaryota</taxon>
        <taxon>Metazoa</taxon>
        <taxon>Spiralia</taxon>
        <taxon>Lophotrochozoa</taxon>
        <taxon>Platyhelminthes</taxon>
        <taxon>Cestoda</taxon>
        <taxon>Eucestoda</taxon>
        <taxon>Cyclophyllidea</taxon>
        <taxon>Hymenolepididae</taxon>
        <taxon>Rodentolepis</taxon>
    </lineage>
</organism>
<evidence type="ECO:0000313" key="3">
    <source>
        <dbReference type="Proteomes" id="UP000278807"/>
    </source>
</evidence>
<proteinExistence type="predicted"/>
<evidence type="ECO:0000313" key="4">
    <source>
        <dbReference type="WBParaSite" id="HNAJ_0000588501-mRNA-1"/>
    </source>
</evidence>
<sequence length="75" mass="8185">MVVGESSHVIDKLALSSTVPKAKPSWVPLSSLSTTTIRDDFMALPHLSFHLTTADTRKRSTGDDSESSIVDTKRK</sequence>
<reference evidence="4" key="1">
    <citation type="submission" date="2017-02" db="UniProtKB">
        <authorList>
            <consortium name="WormBaseParasite"/>
        </authorList>
    </citation>
    <scope>IDENTIFICATION</scope>
</reference>
<dbReference type="AlphaFoldDB" id="A0A0R3TFP4"/>
<reference evidence="2 3" key="2">
    <citation type="submission" date="2018-11" db="EMBL/GenBank/DDBJ databases">
        <authorList>
            <consortium name="Pathogen Informatics"/>
        </authorList>
    </citation>
    <scope>NUCLEOTIDE SEQUENCE [LARGE SCALE GENOMIC DNA]</scope>
</reference>
<dbReference type="WBParaSite" id="HNAJ_0000588501-mRNA-1">
    <property type="protein sequence ID" value="HNAJ_0000588501-mRNA-1"/>
    <property type="gene ID" value="HNAJ_0000588501"/>
</dbReference>
<name>A0A0R3TFP4_RODNA</name>
<dbReference type="Proteomes" id="UP000278807">
    <property type="component" value="Unassembled WGS sequence"/>
</dbReference>
<dbReference type="EMBL" id="UZAE01005591">
    <property type="protein sequence ID" value="VDO01741.1"/>
    <property type="molecule type" value="Genomic_DNA"/>
</dbReference>
<accession>A0A0R3TFP4</accession>
<gene>
    <name evidence="2" type="ORF">HNAJ_LOCUS5881</name>
</gene>
<protein>
    <submittedName>
        <fullName evidence="2 4">Uncharacterized protein</fullName>
    </submittedName>
</protein>
<evidence type="ECO:0000256" key="1">
    <source>
        <dbReference type="SAM" id="MobiDB-lite"/>
    </source>
</evidence>
<evidence type="ECO:0000313" key="2">
    <source>
        <dbReference type="EMBL" id="VDO01741.1"/>
    </source>
</evidence>
<feature type="region of interest" description="Disordered" evidence="1">
    <location>
        <begin position="54"/>
        <end position="75"/>
    </location>
</feature>